<evidence type="ECO:0000256" key="1">
    <source>
        <dbReference type="SAM" id="MobiDB-lite"/>
    </source>
</evidence>
<feature type="transmembrane region" description="Helical" evidence="2">
    <location>
        <begin position="136"/>
        <end position="157"/>
    </location>
</feature>
<protein>
    <submittedName>
        <fullName evidence="3">DUF2142 domain-containing protein</fullName>
    </submittedName>
</protein>
<feature type="transmembrane region" description="Helical" evidence="2">
    <location>
        <begin position="212"/>
        <end position="228"/>
    </location>
</feature>
<feature type="transmembrane region" description="Helical" evidence="2">
    <location>
        <begin position="164"/>
        <end position="182"/>
    </location>
</feature>
<dbReference type="EMBL" id="CP157390">
    <property type="protein sequence ID" value="XBM46846.1"/>
    <property type="molecule type" value="Genomic_DNA"/>
</dbReference>
<proteinExistence type="predicted"/>
<feature type="transmembrane region" description="Helical" evidence="2">
    <location>
        <begin position="234"/>
        <end position="249"/>
    </location>
</feature>
<gene>
    <name evidence="3" type="ORF">AAME72_12215</name>
</gene>
<reference evidence="3" key="1">
    <citation type="submission" date="2024-05" db="EMBL/GenBank/DDBJ databases">
        <title>The Natural Products Discovery Center: Release of the First 8490 Sequenced Strains for Exploring Actinobacteria Biosynthetic Diversity.</title>
        <authorList>
            <person name="Kalkreuter E."/>
            <person name="Kautsar S.A."/>
            <person name="Yang D."/>
            <person name="Bader C.D."/>
            <person name="Teijaro C.N."/>
            <person name="Fluegel L."/>
            <person name="Davis C.M."/>
            <person name="Simpson J.R."/>
            <person name="Lauterbach L."/>
            <person name="Steele A.D."/>
            <person name="Gui C."/>
            <person name="Meng S."/>
            <person name="Li G."/>
            <person name="Viehrig K."/>
            <person name="Ye F."/>
            <person name="Su P."/>
            <person name="Kiefer A.F."/>
            <person name="Nichols A."/>
            <person name="Cepeda A.J."/>
            <person name="Yan W."/>
            <person name="Fan B."/>
            <person name="Jiang Y."/>
            <person name="Adhikari A."/>
            <person name="Zheng C.-J."/>
            <person name="Schuster L."/>
            <person name="Cowan T.M."/>
            <person name="Smanski M.J."/>
            <person name="Chevrette M.G."/>
            <person name="de Carvalho L.P.S."/>
            <person name="Shen B."/>
        </authorList>
    </citation>
    <scope>NUCLEOTIDE SEQUENCE</scope>
    <source>
        <strain evidence="3">NPDC080035</strain>
    </source>
</reference>
<feature type="transmembrane region" description="Helical" evidence="2">
    <location>
        <begin position="256"/>
        <end position="275"/>
    </location>
</feature>
<feature type="transmembrane region" description="Helical" evidence="2">
    <location>
        <begin position="355"/>
        <end position="374"/>
    </location>
</feature>
<dbReference type="RefSeq" id="WP_348786825.1">
    <property type="nucleotide sequence ID" value="NZ_CP157390.1"/>
</dbReference>
<feature type="transmembrane region" description="Helical" evidence="2">
    <location>
        <begin position="464"/>
        <end position="484"/>
    </location>
</feature>
<sequence>MSSAQPVRPARRRFRAIFLVPILIFLALASWAVSSPLGTSPDDDFHLASSYCGLGERAGLCADVPGQPIQRAVPAAIVKITCGRGGGTYTQCRIAGESSEAAPVATKRWNYAGAYPPIYYTVTGVFASEDVGRSAMVMRAFNVLLFAGLGTLLFWLLPRIRRTTMLWMWSATVVPLGMFLIASNNPSSWAILSGGTLWLALLGFFETRGRRMWGLGALAAVGALMGAGARPDSAAYVAVAAVAVTIFEFRRTREFALKCIAPAVIVVLGILFYLGSKSTASTTGLVGGHQASSLPPLDLIWNNIVQLPNLYAGALGTWGLGWIDTPMPAVVWVFAIGVLGAALFAGAVSFGKRKLWGVLVVGLALVAVPSWVLYQGKALVGQEVQPRYVLPLLIMFVGFMLLQTERRPLVFSRFQTISVAAALTVANAVALHTNIRRYISGLQVTDPNLNHYVQQWWLGPFSPMLLWAFGTVTFAGAVAIALLYTRTPEPVAGPELPPETTGPASTSGRAPEADDLELTPENAETAGTPGSDVPAVEPERPGQTAVPMTR</sequence>
<feature type="transmembrane region" description="Helical" evidence="2">
    <location>
        <begin position="329"/>
        <end position="348"/>
    </location>
</feature>
<keyword evidence="2" id="KW-0472">Membrane</keyword>
<dbReference type="InterPro" id="IPR018674">
    <property type="entry name" value="DUF2142_membrane"/>
</dbReference>
<feature type="region of interest" description="Disordered" evidence="1">
    <location>
        <begin position="491"/>
        <end position="550"/>
    </location>
</feature>
<organism evidence="3">
    <name type="scientific">Leifsonia sp. NPDC080035</name>
    <dbReference type="NCBI Taxonomy" id="3143936"/>
    <lineage>
        <taxon>Bacteria</taxon>
        <taxon>Bacillati</taxon>
        <taxon>Actinomycetota</taxon>
        <taxon>Actinomycetes</taxon>
        <taxon>Micrococcales</taxon>
        <taxon>Microbacteriaceae</taxon>
        <taxon>Leifsonia</taxon>
    </lineage>
</organism>
<feature type="transmembrane region" description="Helical" evidence="2">
    <location>
        <begin position="188"/>
        <end position="205"/>
    </location>
</feature>
<evidence type="ECO:0000256" key="2">
    <source>
        <dbReference type="SAM" id="Phobius"/>
    </source>
</evidence>
<keyword evidence="2" id="KW-0812">Transmembrane</keyword>
<dbReference type="AlphaFoldDB" id="A0AAU7GA79"/>
<dbReference type="Pfam" id="PF09913">
    <property type="entry name" value="DUF2142"/>
    <property type="match status" value="1"/>
</dbReference>
<feature type="transmembrane region" description="Helical" evidence="2">
    <location>
        <begin position="386"/>
        <end position="402"/>
    </location>
</feature>
<keyword evidence="2" id="KW-1133">Transmembrane helix</keyword>
<feature type="transmembrane region" description="Helical" evidence="2">
    <location>
        <begin position="414"/>
        <end position="435"/>
    </location>
</feature>
<evidence type="ECO:0000313" key="3">
    <source>
        <dbReference type="EMBL" id="XBM46846.1"/>
    </source>
</evidence>
<accession>A0AAU7GA79</accession>
<name>A0AAU7GA79_9MICO</name>